<proteinExistence type="predicted"/>
<reference evidence="1 2" key="1">
    <citation type="submission" date="2015-07" db="EMBL/GenBank/DDBJ databases">
        <title>Genome sequence of Ornatilinea apprima DSM 23815.</title>
        <authorList>
            <person name="Hemp J."/>
            <person name="Ward L.M."/>
            <person name="Pace L.A."/>
            <person name="Fischer W.W."/>
        </authorList>
    </citation>
    <scope>NUCLEOTIDE SEQUENCE [LARGE SCALE GENOMIC DNA]</scope>
    <source>
        <strain evidence="1 2">P3M-1</strain>
    </source>
</reference>
<evidence type="ECO:0000313" key="1">
    <source>
        <dbReference type="EMBL" id="KPL76117.1"/>
    </source>
</evidence>
<gene>
    <name evidence="1" type="ORF">ADN00_12315</name>
</gene>
<protein>
    <submittedName>
        <fullName evidence="1">Uncharacterized protein</fullName>
    </submittedName>
</protein>
<organism evidence="1 2">
    <name type="scientific">Ornatilinea apprima</name>
    <dbReference type="NCBI Taxonomy" id="1134406"/>
    <lineage>
        <taxon>Bacteria</taxon>
        <taxon>Bacillati</taxon>
        <taxon>Chloroflexota</taxon>
        <taxon>Anaerolineae</taxon>
        <taxon>Anaerolineales</taxon>
        <taxon>Anaerolineaceae</taxon>
        <taxon>Ornatilinea</taxon>
    </lineage>
</organism>
<dbReference type="AlphaFoldDB" id="A0A0P6Y3B7"/>
<name>A0A0P6Y3B7_9CHLR</name>
<dbReference type="EMBL" id="LGCL01000026">
    <property type="protein sequence ID" value="KPL76117.1"/>
    <property type="molecule type" value="Genomic_DNA"/>
</dbReference>
<sequence length="69" mass="7688">MAAMERQNMQPLPESAVAEMLETPSPGCADPFPGEKAREGVKMRWLRWTVCWRAAYYAAPTEIRGCGDA</sequence>
<comment type="caution">
    <text evidence="1">The sequence shown here is derived from an EMBL/GenBank/DDBJ whole genome shotgun (WGS) entry which is preliminary data.</text>
</comment>
<evidence type="ECO:0000313" key="2">
    <source>
        <dbReference type="Proteomes" id="UP000050417"/>
    </source>
</evidence>
<dbReference type="Proteomes" id="UP000050417">
    <property type="component" value="Unassembled WGS sequence"/>
</dbReference>
<keyword evidence="2" id="KW-1185">Reference proteome</keyword>
<accession>A0A0P6Y3B7</accession>